<name>A0A1B1U469_9HELI</name>
<evidence type="ECO:0000256" key="1">
    <source>
        <dbReference type="SAM" id="MobiDB-lite"/>
    </source>
</evidence>
<protein>
    <submittedName>
        <fullName evidence="2">Uncharacterized protein</fullName>
    </submittedName>
</protein>
<evidence type="ECO:0000313" key="2">
    <source>
        <dbReference type="EMBL" id="ANV97549.1"/>
    </source>
</evidence>
<organism evidence="2 3">
    <name type="scientific">Helicobacter enhydrae</name>
    <dbReference type="NCBI Taxonomy" id="222136"/>
    <lineage>
        <taxon>Bacteria</taxon>
        <taxon>Pseudomonadati</taxon>
        <taxon>Campylobacterota</taxon>
        <taxon>Epsilonproteobacteria</taxon>
        <taxon>Campylobacterales</taxon>
        <taxon>Helicobacteraceae</taxon>
        <taxon>Helicobacter</taxon>
    </lineage>
</organism>
<accession>A0A1B1U469</accession>
<dbReference type="KEGG" id="het:BBW65_01430"/>
<dbReference type="EMBL" id="CP016503">
    <property type="protein sequence ID" value="ANV97549.1"/>
    <property type="molecule type" value="Genomic_DNA"/>
</dbReference>
<proteinExistence type="predicted"/>
<keyword evidence="3" id="KW-1185">Reference proteome</keyword>
<dbReference type="AlphaFoldDB" id="A0A1B1U469"/>
<feature type="region of interest" description="Disordered" evidence="1">
    <location>
        <begin position="1"/>
        <end position="35"/>
    </location>
</feature>
<dbReference type="Proteomes" id="UP000092884">
    <property type="component" value="Chromosome"/>
</dbReference>
<evidence type="ECO:0000313" key="3">
    <source>
        <dbReference type="Proteomes" id="UP000092884"/>
    </source>
</evidence>
<reference evidence="3" key="1">
    <citation type="submission" date="2016-07" db="EMBL/GenBank/DDBJ databases">
        <authorList>
            <person name="Florea S."/>
            <person name="Webb J.S."/>
            <person name="Jaromczyk J."/>
            <person name="Schardl C.L."/>
        </authorList>
    </citation>
    <scope>NUCLEOTIDE SEQUENCE [LARGE SCALE GENOMIC DNA]</scope>
    <source>
        <strain evidence="3">MIT 01-6242</strain>
    </source>
</reference>
<gene>
    <name evidence="2" type="ORF">BBW65_01430</name>
</gene>
<sequence>MYKGCFAQANLKRENPSQPLKHHKVTPSPKVTQRKRIPRDFRITKRTELHKPTSKEKIQAKLEIPKSVPSQNIIDL</sequence>